<dbReference type="InterPro" id="IPR036388">
    <property type="entry name" value="WH-like_DNA-bd_sf"/>
</dbReference>
<dbReference type="PRINTS" id="PR00035">
    <property type="entry name" value="HTHGNTR"/>
</dbReference>
<protein>
    <submittedName>
        <fullName evidence="5">GntR family transcriptional regulator</fullName>
    </submittedName>
</protein>
<dbReference type="EMBL" id="JACHGI010000009">
    <property type="protein sequence ID" value="MBB6468396.1"/>
    <property type="molecule type" value="Genomic_DNA"/>
</dbReference>
<dbReference type="Gene3D" id="3.40.1410.10">
    <property type="entry name" value="Chorismate lyase-like"/>
    <property type="match status" value="1"/>
</dbReference>
<comment type="caution">
    <text evidence="5">The sequence shown here is derived from an EMBL/GenBank/DDBJ whole genome shotgun (WGS) entry which is preliminary data.</text>
</comment>
<dbReference type="InterPro" id="IPR028978">
    <property type="entry name" value="Chorismate_lyase_/UTRA_dom_sf"/>
</dbReference>
<dbReference type="GO" id="GO:0045892">
    <property type="term" value="P:negative regulation of DNA-templated transcription"/>
    <property type="evidence" value="ECO:0007669"/>
    <property type="project" value="TreeGrafter"/>
</dbReference>
<sequence length="254" mass="28468">MNITSKIYDRSPTPLYIQVASVMRQRIDRGVWLPGDKISTLEELEVEFSVARVTIRQAIDLLRQEGLLDAQQGRGTFVSLKLKKNRWLNLATDLDAMIANLKDNVLKRVHIEEGAAAPELKAGEGTPAEGYTFLRSVQYNNGEPFSVVNLHLAKHIFDKDRKRFTHSAALPQILEMPDVTISQAPQTFTIGVADPETANLLEIGLGEPTADSRLILIDDNGVAIYVASIHYHKDCFALRVELLDHSKRRQRTAK</sequence>
<proteinExistence type="predicted"/>
<dbReference type="PROSITE" id="PS50949">
    <property type="entry name" value="HTH_GNTR"/>
    <property type="match status" value="1"/>
</dbReference>
<dbReference type="PANTHER" id="PTHR44846">
    <property type="entry name" value="MANNOSYL-D-GLYCERATE TRANSPORT/METABOLISM SYSTEM REPRESSOR MNGR-RELATED"/>
    <property type="match status" value="1"/>
</dbReference>
<evidence type="ECO:0000313" key="6">
    <source>
        <dbReference type="EMBL" id="MBE1207987.1"/>
    </source>
</evidence>
<dbReference type="InterPro" id="IPR000524">
    <property type="entry name" value="Tscrpt_reg_HTH_GntR"/>
</dbReference>
<evidence type="ECO:0000313" key="5">
    <source>
        <dbReference type="EMBL" id="MBB6468396.1"/>
    </source>
</evidence>
<evidence type="ECO:0000313" key="8">
    <source>
        <dbReference type="Proteomes" id="UP000598227"/>
    </source>
</evidence>
<keyword evidence="8" id="KW-1185">Reference proteome</keyword>
<keyword evidence="2" id="KW-0238">DNA-binding</keyword>
<dbReference type="InterPro" id="IPR011663">
    <property type="entry name" value="UTRA"/>
</dbReference>
<dbReference type="Pfam" id="PF00392">
    <property type="entry name" value="GntR"/>
    <property type="match status" value="1"/>
</dbReference>
<dbReference type="SUPFAM" id="SSF64288">
    <property type="entry name" value="Chorismate lyase-like"/>
    <property type="match status" value="1"/>
</dbReference>
<dbReference type="Proteomes" id="UP000598227">
    <property type="component" value="Unassembled WGS sequence"/>
</dbReference>
<dbReference type="AlphaFoldDB" id="A0A8E2BD78"/>
<dbReference type="GO" id="GO:0003677">
    <property type="term" value="F:DNA binding"/>
    <property type="evidence" value="ECO:0007669"/>
    <property type="project" value="UniProtKB-KW"/>
</dbReference>
<dbReference type="SUPFAM" id="SSF46785">
    <property type="entry name" value="Winged helix' DNA-binding domain"/>
    <property type="match status" value="1"/>
</dbReference>
<dbReference type="EMBL" id="JACZEP010000015">
    <property type="protein sequence ID" value="MBE1207987.1"/>
    <property type="molecule type" value="Genomic_DNA"/>
</dbReference>
<keyword evidence="1" id="KW-0805">Transcription regulation</keyword>
<accession>A0A8E2BD78</accession>
<dbReference type="RefSeq" id="WP_184770865.1">
    <property type="nucleotide sequence ID" value="NZ_JACHGI010000009.1"/>
</dbReference>
<dbReference type="GO" id="GO:0003700">
    <property type="term" value="F:DNA-binding transcription factor activity"/>
    <property type="evidence" value="ECO:0007669"/>
    <property type="project" value="InterPro"/>
</dbReference>
<dbReference type="Pfam" id="PF07702">
    <property type="entry name" value="UTRA"/>
    <property type="match status" value="1"/>
</dbReference>
<dbReference type="PANTHER" id="PTHR44846:SF1">
    <property type="entry name" value="MANNOSYL-D-GLYCERATE TRANSPORT_METABOLISM SYSTEM REPRESSOR MNGR-RELATED"/>
    <property type="match status" value="1"/>
</dbReference>
<reference evidence="6 8" key="2">
    <citation type="submission" date="2020-09" db="EMBL/GenBank/DDBJ databases">
        <title>Draft Genome Sequence of Aminobacter carboxidus type strain DSM 1086, a soil Gram-negative carboxydobacterium.</title>
        <authorList>
            <person name="Turrini P."/>
            <person name="Tescari M."/>
            <person name="Artuso I."/>
            <person name="Lugli G.A."/>
            <person name="Frangipani E."/>
            <person name="Ventura M."/>
            <person name="Visca P."/>
        </authorList>
    </citation>
    <scope>NUCLEOTIDE SEQUENCE [LARGE SCALE GENOMIC DNA]</scope>
    <source>
        <strain evidence="6 8">DSM 1086</strain>
    </source>
</reference>
<dbReference type="Gene3D" id="1.10.10.10">
    <property type="entry name" value="Winged helix-like DNA-binding domain superfamily/Winged helix DNA-binding domain"/>
    <property type="match status" value="1"/>
</dbReference>
<name>A0A8E2BD78_9HYPH</name>
<dbReference type="SMART" id="SM00345">
    <property type="entry name" value="HTH_GNTR"/>
    <property type="match status" value="1"/>
</dbReference>
<reference evidence="5 7" key="1">
    <citation type="submission" date="2020-08" db="EMBL/GenBank/DDBJ databases">
        <title>Genomic Encyclopedia of Type Strains, Phase IV (KMG-IV): sequencing the most valuable type-strain genomes for metagenomic binning, comparative biology and taxonomic classification.</title>
        <authorList>
            <person name="Goeker M."/>
        </authorList>
    </citation>
    <scope>NUCLEOTIDE SEQUENCE [LARGE SCALE GENOMIC DNA]</scope>
    <source>
        <strain evidence="5 7">DSM 17454</strain>
    </source>
</reference>
<organism evidence="5 7">
    <name type="scientific">Aminobacter carboxidus</name>
    <dbReference type="NCBI Taxonomy" id="376165"/>
    <lineage>
        <taxon>Bacteria</taxon>
        <taxon>Pseudomonadati</taxon>
        <taxon>Pseudomonadota</taxon>
        <taxon>Alphaproteobacteria</taxon>
        <taxon>Hyphomicrobiales</taxon>
        <taxon>Phyllobacteriaceae</taxon>
        <taxon>Aminobacter</taxon>
    </lineage>
</organism>
<feature type="domain" description="HTH gntR-type" evidence="4">
    <location>
        <begin position="13"/>
        <end position="81"/>
    </location>
</feature>
<evidence type="ECO:0000256" key="1">
    <source>
        <dbReference type="ARBA" id="ARBA00023015"/>
    </source>
</evidence>
<evidence type="ECO:0000259" key="4">
    <source>
        <dbReference type="PROSITE" id="PS50949"/>
    </source>
</evidence>
<evidence type="ECO:0000313" key="7">
    <source>
        <dbReference type="Proteomes" id="UP000532373"/>
    </source>
</evidence>
<dbReference type="InterPro" id="IPR036390">
    <property type="entry name" value="WH_DNA-bd_sf"/>
</dbReference>
<gene>
    <name evidence="5" type="ORF">HNQ96_004280</name>
    <name evidence="6" type="ORF">IHE39_27215</name>
</gene>
<keyword evidence="3" id="KW-0804">Transcription</keyword>
<dbReference type="Proteomes" id="UP000532373">
    <property type="component" value="Unassembled WGS sequence"/>
</dbReference>
<dbReference type="InterPro" id="IPR050679">
    <property type="entry name" value="Bact_HTH_transcr_reg"/>
</dbReference>
<dbReference type="CDD" id="cd07377">
    <property type="entry name" value="WHTH_GntR"/>
    <property type="match status" value="1"/>
</dbReference>
<evidence type="ECO:0000256" key="3">
    <source>
        <dbReference type="ARBA" id="ARBA00023163"/>
    </source>
</evidence>
<evidence type="ECO:0000256" key="2">
    <source>
        <dbReference type="ARBA" id="ARBA00023125"/>
    </source>
</evidence>